<evidence type="ECO:0000313" key="2">
    <source>
        <dbReference type="EMBL" id="KAG7470858.1"/>
    </source>
</evidence>
<reference evidence="2" key="1">
    <citation type="submission" date="2021-01" db="EMBL/GenBank/DDBJ databases">
        <authorList>
            <person name="Zahm M."/>
            <person name="Roques C."/>
            <person name="Cabau C."/>
            <person name="Klopp C."/>
            <person name="Donnadieu C."/>
            <person name="Jouanno E."/>
            <person name="Lampietro C."/>
            <person name="Louis A."/>
            <person name="Herpin A."/>
            <person name="Echchiki A."/>
            <person name="Berthelot C."/>
            <person name="Parey E."/>
            <person name="Roest-Crollius H."/>
            <person name="Braasch I."/>
            <person name="Postlethwait J."/>
            <person name="Bobe J."/>
            <person name="Montfort J."/>
            <person name="Bouchez O."/>
            <person name="Begum T."/>
            <person name="Mejri S."/>
            <person name="Adams A."/>
            <person name="Chen W.-J."/>
            <person name="Guiguen Y."/>
        </authorList>
    </citation>
    <scope>NUCLEOTIDE SEQUENCE</scope>
    <source>
        <strain evidence="2">YG-15Mar2019-1</strain>
        <tissue evidence="2">Brain</tissue>
    </source>
</reference>
<keyword evidence="3" id="KW-1185">Reference proteome</keyword>
<gene>
    <name evidence="2" type="ORF">MATL_G00118280</name>
</gene>
<sequence>MPAQAQCGERVCVRECATGAPRFRIVTLSKKDISSTVKHENPSKAAHLQRRDPETPTPSPADLHQRHRGSGTPPTCTAADAPPRSPALTCSASHWKQG</sequence>
<evidence type="ECO:0000313" key="3">
    <source>
        <dbReference type="Proteomes" id="UP001046870"/>
    </source>
</evidence>
<name>A0A9D3Q1V2_MEGAT</name>
<feature type="compositionally biased region" description="Low complexity" evidence="1">
    <location>
        <begin position="72"/>
        <end position="82"/>
    </location>
</feature>
<dbReference type="EMBL" id="JAFDVH010000009">
    <property type="protein sequence ID" value="KAG7470858.1"/>
    <property type="molecule type" value="Genomic_DNA"/>
</dbReference>
<accession>A0A9D3Q1V2</accession>
<proteinExistence type="predicted"/>
<feature type="compositionally biased region" description="Basic and acidic residues" evidence="1">
    <location>
        <begin position="32"/>
        <end position="42"/>
    </location>
</feature>
<organism evidence="2 3">
    <name type="scientific">Megalops atlanticus</name>
    <name type="common">Tarpon</name>
    <name type="synonym">Clupea gigantea</name>
    <dbReference type="NCBI Taxonomy" id="7932"/>
    <lineage>
        <taxon>Eukaryota</taxon>
        <taxon>Metazoa</taxon>
        <taxon>Chordata</taxon>
        <taxon>Craniata</taxon>
        <taxon>Vertebrata</taxon>
        <taxon>Euteleostomi</taxon>
        <taxon>Actinopterygii</taxon>
        <taxon>Neopterygii</taxon>
        <taxon>Teleostei</taxon>
        <taxon>Elopiformes</taxon>
        <taxon>Megalopidae</taxon>
        <taxon>Megalops</taxon>
    </lineage>
</organism>
<feature type="region of interest" description="Disordered" evidence="1">
    <location>
        <begin position="32"/>
        <end position="98"/>
    </location>
</feature>
<comment type="caution">
    <text evidence="2">The sequence shown here is derived from an EMBL/GenBank/DDBJ whole genome shotgun (WGS) entry which is preliminary data.</text>
</comment>
<protein>
    <submittedName>
        <fullName evidence="2">Uncharacterized protein</fullName>
    </submittedName>
</protein>
<dbReference type="AlphaFoldDB" id="A0A9D3Q1V2"/>
<dbReference type="Proteomes" id="UP001046870">
    <property type="component" value="Chromosome 9"/>
</dbReference>
<feature type="compositionally biased region" description="Polar residues" evidence="1">
    <location>
        <begin position="88"/>
        <end position="98"/>
    </location>
</feature>
<evidence type="ECO:0000256" key="1">
    <source>
        <dbReference type="SAM" id="MobiDB-lite"/>
    </source>
</evidence>